<dbReference type="EMBL" id="JACHJU010000002">
    <property type="protein sequence ID" value="MBB4940480.1"/>
    <property type="molecule type" value="Genomic_DNA"/>
</dbReference>
<organism evidence="1 2">
    <name type="scientific">Streptosporangium album</name>
    <dbReference type="NCBI Taxonomy" id="47479"/>
    <lineage>
        <taxon>Bacteria</taxon>
        <taxon>Bacillati</taxon>
        <taxon>Actinomycetota</taxon>
        <taxon>Actinomycetes</taxon>
        <taxon>Streptosporangiales</taxon>
        <taxon>Streptosporangiaceae</taxon>
        <taxon>Streptosporangium</taxon>
    </lineage>
</organism>
<keyword evidence="2" id="KW-1185">Reference proteome</keyword>
<reference evidence="1 2" key="1">
    <citation type="submission" date="2020-08" db="EMBL/GenBank/DDBJ databases">
        <title>Sequencing the genomes of 1000 actinobacteria strains.</title>
        <authorList>
            <person name="Klenk H.-P."/>
        </authorList>
    </citation>
    <scope>NUCLEOTIDE SEQUENCE [LARGE SCALE GENOMIC DNA]</scope>
    <source>
        <strain evidence="1 2">DSM 43023</strain>
    </source>
</reference>
<accession>A0A7W7RYB3</accession>
<sequence>MARSIIRRTSPLPMGQPSELAHLRVVAGYDVYLGMAALHRIGAVDDPLDRSVEPALAEMGVSGG</sequence>
<proteinExistence type="predicted"/>
<gene>
    <name evidence="1" type="ORF">FHR32_004857</name>
</gene>
<protein>
    <submittedName>
        <fullName evidence="1">Uncharacterized protein</fullName>
    </submittedName>
</protein>
<dbReference type="AlphaFoldDB" id="A0A7W7RYB3"/>
<evidence type="ECO:0000313" key="2">
    <source>
        <dbReference type="Proteomes" id="UP000534286"/>
    </source>
</evidence>
<dbReference type="Proteomes" id="UP000534286">
    <property type="component" value="Unassembled WGS sequence"/>
</dbReference>
<evidence type="ECO:0000313" key="1">
    <source>
        <dbReference type="EMBL" id="MBB4940480.1"/>
    </source>
</evidence>
<dbReference type="RefSeq" id="WP_184756698.1">
    <property type="nucleotide sequence ID" value="NZ_BAABEK010000033.1"/>
</dbReference>
<name>A0A7W7RYB3_9ACTN</name>
<comment type="caution">
    <text evidence="1">The sequence shown here is derived from an EMBL/GenBank/DDBJ whole genome shotgun (WGS) entry which is preliminary data.</text>
</comment>